<gene>
    <name evidence="2" type="ORF">WA1_17825</name>
</gene>
<organism evidence="2 3">
    <name type="scientific">Scytonema hofmannii PCC 7110</name>
    <dbReference type="NCBI Taxonomy" id="128403"/>
    <lineage>
        <taxon>Bacteria</taxon>
        <taxon>Bacillati</taxon>
        <taxon>Cyanobacteriota</taxon>
        <taxon>Cyanophyceae</taxon>
        <taxon>Nostocales</taxon>
        <taxon>Scytonemataceae</taxon>
        <taxon>Scytonema</taxon>
    </lineage>
</organism>
<evidence type="ECO:0000313" key="2">
    <source>
        <dbReference type="EMBL" id="KYC41880.1"/>
    </source>
</evidence>
<accession>A0A139XB05</accession>
<dbReference type="PANTHER" id="PTHR22946">
    <property type="entry name" value="DIENELACTONE HYDROLASE DOMAIN-CONTAINING PROTEIN-RELATED"/>
    <property type="match status" value="1"/>
</dbReference>
<dbReference type="InterPro" id="IPR002925">
    <property type="entry name" value="Dienelactn_hydro"/>
</dbReference>
<comment type="caution">
    <text evidence="2">The sequence shown here is derived from an EMBL/GenBank/DDBJ whole genome shotgun (WGS) entry which is preliminary data.</text>
</comment>
<dbReference type="AlphaFoldDB" id="A0A139XB05"/>
<dbReference type="InterPro" id="IPR029058">
    <property type="entry name" value="AB_hydrolase_fold"/>
</dbReference>
<protein>
    <submittedName>
        <fullName evidence="2">Hydrolase</fullName>
    </submittedName>
</protein>
<dbReference type="OrthoDB" id="9780269at2"/>
<dbReference type="STRING" id="128403.WA1_17825"/>
<reference evidence="2 3" key="1">
    <citation type="journal article" date="2013" name="Genome Biol. Evol.">
        <title>Genomes of Stigonematalean cyanobacteria (subsection V) and the evolution of oxygenic photosynthesis from prokaryotes to plastids.</title>
        <authorList>
            <person name="Dagan T."/>
            <person name="Roettger M."/>
            <person name="Stucken K."/>
            <person name="Landan G."/>
            <person name="Koch R."/>
            <person name="Major P."/>
            <person name="Gould S.B."/>
            <person name="Goremykin V.V."/>
            <person name="Rippka R."/>
            <person name="Tandeau de Marsac N."/>
            <person name="Gugger M."/>
            <person name="Lockhart P.J."/>
            <person name="Allen J.F."/>
            <person name="Brune I."/>
            <person name="Maus I."/>
            <person name="Puhler A."/>
            <person name="Martin W.F."/>
        </authorList>
    </citation>
    <scope>NUCLEOTIDE SEQUENCE [LARGE SCALE GENOMIC DNA]</scope>
    <source>
        <strain evidence="2 3">PCC 7110</strain>
    </source>
</reference>
<sequence length="222" mass="24321">MDRTLESQVEERSIQVASGLINLEGDLRIPENARGVVLFAHGSGSSRHSSSNRSVAEELNKAGFATLLIDLLTQHEEEIDNQTGQLRFNINLLAERLIEITEWLAQNLEIYKTKVGYFGASTGAAAALVAAAQRPKGICAIVSRGGRPDLAEASLSNVQAPTLLIVGERDTPVIRMNQEALEQLQVEKKLAIVSEATHLFEEPGTLEVVARLSSEWFEQYLD</sequence>
<keyword evidence="3" id="KW-1185">Reference proteome</keyword>
<dbReference type="GO" id="GO:0016787">
    <property type="term" value="F:hydrolase activity"/>
    <property type="evidence" value="ECO:0007669"/>
    <property type="project" value="UniProtKB-KW"/>
</dbReference>
<name>A0A139XB05_9CYAN</name>
<dbReference type="EMBL" id="ANNX02000020">
    <property type="protein sequence ID" value="KYC41880.1"/>
    <property type="molecule type" value="Genomic_DNA"/>
</dbReference>
<dbReference type="Gene3D" id="3.40.50.1820">
    <property type="entry name" value="alpha/beta hydrolase"/>
    <property type="match status" value="1"/>
</dbReference>
<dbReference type="SUPFAM" id="SSF53474">
    <property type="entry name" value="alpha/beta-Hydrolases"/>
    <property type="match status" value="1"/>
</dbReference>
<feature type="domain" description="Dienelactone hydrolase" evidence="1">
    <location>
        <begin position="27"/>
        <end position="204"/>
    </location>
</feature>
<proteinExistence type="predicted"/>
<evidence type="ECO:0000313" key="3">
    <source>
        <dbReference type="Proteomes" id="UP000076925"/>
    </source>
</evidence>
<keyword evidence="2" id="KW-0378">Hydrolase</keyword>
<dbReference type="Pfam" id="PF01738">
    <property type="entry name" value="DLH"/>
    <property type="match status" value="1"/>
</dbReference>
<dbReference type="Proteomes" id="UP000076925">
    <property type="component" value="Unassembled WGS sequence"/>
</dbReference>
<evidence type="ECO:0000259" key="1">
    <source>
        <dbReference type="Pfam" id="PF01738"/>
    </source>
</evidence>
<dbReference type="RefSeq" id="WP_017746288.1">
    <property type="nucleotide sequence ID" value="NZ_KQ976354.1"/>
</dbReference>
<dbReference type="InterPro" id="IPR050261">
    <property type="entry name" value="FrsA_esterase"/>
</dbReference>